<keyword evidence="5 6" id="KW-0472">Membrane</keyword>
<evidence type="ECO:0000256" key="5">
    <source>
        <dbReference type="ARBA" id="ARBA00023136"/>
    </source>
</evidence>
<accession>A0AAE3W340</accession>
<evidence type="ECO:0000256" key="4">
    <source>
        <dbReference type="ARBA" id="ARBA00022989"/>
    </source>
</evidence>
<dbReference type="RefSeq" id="WP_307242916.1">
    <property type="nucleotide sequence ID" value="NZ_JAUSUZ010000001.1"/>
</dbReference>
<comment type="caution">
    <text evidence="7">The sequence shown here is derived from an EMBL/GenBank/DDBJ whole genome shotgun (WGS) entry which is preliminary data.</text>
</comment>
<feature type="transmembrane region" description="Helical" evidence="6">
    <location>
        <begin position="134"/>
        <end position="152"/>
    </location>
</feature>
<dbReference type="AlphaFoldDB" id="A0AAE3W340"/>
<keyword evidence="3 6" id="KW-0812">Transmembrane</keyword>
<reference evidence="7 8" key="1">
    <citation type="submission" date="2023-07" db="EMBL/GenBank/DDBJ databases">
        <title>Sequencing the genomes of 1000 actinobacteria strains.</title>
        <authorList>
            <person name="Klenk H.-P."/>
        </authorList>
    </citation>
    <scope>NUCLEOTIDE SEQUENCE [LARGE SCALE GENOMIC DNA]</scope>
    <source>
        <strain evidence="7 8">DSM 44709</strain>
    </source>
</reference>
<feature type="transmembrane region" description="Helical" evidence="6">
    <location>
        <begin position="107"/>
        <end position="128"/>
    </location>
</feature>
<protein>
    <submittedName>
        <fullName evidence="7">Simple sugar transport system permease protein</fullName>
    </submittedName>
</protein>
<feature type="transmembrane region" description="Helical" evidence="6">
    <location>
        <begin position="261"/>
        <end position="294"/>
    </location>
</feature>
<dbReference type="PANTHER" id="PTHR32196:SF63">
    <property type="entry name" value="INNER MEMBRANE ABC TRANSPORTER PERMEASE PROTEIN YJFF"/>
    <property type="match status" value="1"/>
</dbReference>
<evidence type="ECO:0000313" key="8">
    <source>
        <dbReference type="Proteomes" id="UP001240236"/>
    </source>
</evidence>
<dbReference type="InterPro" id="IPR001851">
    <property type="entry name" value="ABC_transp_permease"/>
</dbReference>
<feature type="transmembrane region" description="Helical" evidence="6">
    <location>
        <begin position="227"/>
        <end position="249"/>
    </location>
</feature>
<gene>
    <name evidence="7" type="ORF">J2S42_005051</name>
</gene>
<dbReference type="GO" id="GO:0022857">
    <property type="term" value="F:transmembrane transporter activity"/>
    <property type="evidence" value="ECO:0007669"/>
    <property type="project" value="InterPro"/>
</dbReference>
<dbReference type="CDD" id="cd06579">
    <property type="entry name" value="TM_PBP1_transp_AraH_like"/>
    <property type="match status" value="1"/>
</dbReference>
<name>A0AAE3W340_9ACTN</name>
<feature type="transmembrane region" description="Helical" evidence="6">
    <location>
        <begin position="21"/>
        <end position="42"/>
    </location>
</feature>
<dbReference type="PANTHER" id="PTHR32196">
    <property type="entry name" value="ABC TRANSPORTER PERMEASE PROTEIN YPHD-RELATED-RELATED"/>
    <property type="match status" value="1"/>
</dbReference>
<dbReference type="Pfam" id="PF02653">
    <property type="entry name" value="BPD_transp_2"/>
    <property type="match status" value="1"/>
</dbReference>
<keyword evidence="4 6" id="KW-1133">Transmembrane helix</keyword>
<feature type="transmembrane region" description="Helical" evidence="6">
    <location>
        <begin position="62"/>
        <end position="95"/>
    </location>
</feature>
<dbReference type="GO" id="GO:0005886">
    <property type="term" value="C:plasma membrane"/>
    <property type="evidence" value="ECO:0007669"/>
    <property type="project" value="UniProtKB-SubCell"/>
</dbReference>
<dbReference type="EMBL" id="JAUSUZ010000001">
    <property type="protein sequence ID" value="MDQ0368382.1"/>
    <property type="molecule type" value="Genomic_DNA"/>
</dbReference>
<proteinExistence type="predicted"/>
<evidence type="ECO:0000256" key="2">
    <source>
        <dbReference type="ARBA" id="ARBA00022475"/>
    </source>
</evidence>
<evidence type="ECO:0000256" key="1">
    <source>
        <dbReference type="ARBA" id="ARBA00004651"/>
    </source>
</evidence>
<keyword evidence="7" id="KW-0762">Sugar transport</keyword>
<evidence type="ECO:0000256" key="6">
    <source>
        <dbReference type="SAM" id="Phobius"/>
    </source>
</evidence>
<keyword evidence="2" id="KW-1003">Cell membrane</keyword>
<feature type="transmembrane region" description="Helical" evidence="6">
    <location>
        <begin position="306"/>
        <end position="326"/>
    </location>
</feature>
<keyword evidence="7" id="KW-0813">Transport</keyword>
<dbReference type="NCBIfam" id="NF008630">
    <property type="entry name" value="PRK11618.1"/>
    <property type="match status" value="1"/>
</dbReference>
<keyword evidence="8" id="KW-1185">Reference proteome</keyword>
<feature type="transmembrane region" description="Helical" evidence="6">
    <location>
        <begin position="182"/>
        <end position="199"/>
    </location>
</feature>
<evidence type="ECO:0000313" key="7">
    <source>
        <dbReference type="EMBL" id="MDQ0368382.1"/>
    </source>
</evidence>
<evidence type="ECO:0000256" key="3">
    <source>
        <dbReference type="ARBA" id="ARBA00022692"/>
    </source>
</evidence>
<sequence length="331" mass="34785">MSTTTSPTGVRLAKVFTGRQRYVPILATAGVLLLMWIGGSLTYDNFADLQVLLNVFKDNAFLLVLAVGMTFVILSGGIDLSVGSMLALSTMLCAWLITEEGWSPGTVIPLVLVVGAVSGGAMGAIIHFFEVPPFIATLAGMFLARGLCYVISTDSIRISHPFFTETANTMVPLGDYRIDPSVVTSLIVVAIAFVVLHYTRFGRNVYAIGGNEQSALLMGLPVALTKVGVYAVSGLCATGAGVLYTFYTGAGYSNTGIGMELDAIAAVVIGGTLLTGGAGFVLGTVLGVLVFGVIQTIIQFEGLLSWWTRIAVGALLLLFIVLQRVIGARKT</sequence>
<comment type="subcellular location">
    <subcellularLocation>
        <location evidence="1">Cell membrane</location>
        <topology evidence="1">Multi-pass membrane protein</topology>
    </subcellularLocation>
</comment>
<organism evidence="7 8">
    <name type="scientific">Catenuloplanes indicus</name>
    <dbReference type="NCBI Taxonomy" id="137267"/>
    <lineage>
        <taxon>Bacteria</taxon>
        <taxon>Bacillati</taxon>
        <taxon>Actinomycetota</taxon>
        <taxon>Actinomycetes</taxon>
        <taxon>Micromonosporales</taxon>
        <taxon>Micromonosporaceae</taxon>
        <taxon>Catenuloplanes</taxon>
    </lineage>
</organism>
<dbReference type="Proteomes" id="UP001240236">
    <property type="component" value="Unassembled WGS sequence"/>
</dbReference>